<evidence type="ECO:0000313" key="3">
    <source>
        <dbReference type="Proteomes" id="UP000092484"/>
    </source>
</evidence>
<name>A0A1A7BKE7_9SPHN</name>
<reference evidence="2 3" key="1">
    <citation type="submission" date="2016-06" db="EMBL/GenBank/DDBJ databases">
        <title>Genome sequence of Porphyrobacter dokdonensis DSW-74.</title>
        <authorList>
            <person name="Kim J.F."/>
            <person name="Song J.Y."/>
        </authorList>
    </citation>
    <scope>NUCLEOTIDE SEQUENCE [LARGE SCALE GENOMIC DNA]</scope>
    <source>
        <strain evidence="2 3">DSW-74</strain>
    </source>
</reference>
<feature type="domain" description="Putative DNA-binding" evidence="1">
    <location>
        <begin position="33"/>
        <end position="98"/>
    </location>
</feature>
<dbReference type="InterPro" id="IPR018640">
    <property type="entry name" value="DUF2063"/>
</dbReference>
<dbReference type="Proteomes" id="UP000092484">
    <property type="component" value="Unassembled WGS sequence"/>
</dbReference>
<evidence type="ECO:0000313" key="2">
    <source>
        <dbReference type="EMBL" id="OBV11957.1"/>
    </source>
</evidence>
<evidence type="ECO:0000259" key="1">
    <source>
        <dbReference type="Pfam" id="PF09836"/>
    </source>
</evidence>
<comment type="caution">
    <text evidence="2">The sequence shown here is derived from an EMBL/GenBank/DDBJ whole genome shotgun (WGS) entry which is preliminary data.</text>
</comment>
<sequence length="247" mass="26147">MPWLDGGERAMMMALDHGPAHLPDNLFSGSRERVLAGMKVHANTISHARLVALEETFVRTRAVIGHDAFNRLSRLFLEQPGVTGQPLAMIGTGFDAFLAGQGEAVGAAGLARFEWLWLEAYHAADAEPLALTALAGHAPEALLEVTLAAHPSARAEPLAPPVRALLASDVPELEHAEAVLLVRPHAEVLISAASLEMVRILALAHNPQTIGNLLALTGEHPGDEEQQADANMQALVALINAGALVRA</sequence>
<dbReference type="RefSeq" id="WP_068861863.1">
    <property type="nucleotide sequence ID" value="NZ_LZYB01000001.1"/>
</dbReference>
<dbReference type="AlphaFoldDB" id="A0A1A7BKE7"/>
<protein>
    <submittedName>
        <fullName evidence="2">DUF2063 domain-containing protein</fullName>
    </submittedName>
</protein>
<organism evidence="2 3">
    <name type="scientific">Erythrobacter dokdonensis DSW-74</name>
    <dbReference type="NCBI Taxonomy" id="1300349"/>
    <lineage>
        <taxon>Bacteria</taxon>
        <taxon>Pseudomonadati</taxon>
        <taxon>Pseudomonadota</taxon>
        <taxon>Alphaproteobacteria</taxon>
        <taxon>Sphingomonadales</taxon>
        <taxon>Erythrobacteraceae</taxon>
        <taxon>Erythrobacter/Porphyrobacter group</taxon>
        <taxon>Erythrobacter</taxon>
    </lineage>
</organism>
<accession>A0A1A7BKE7</accession>
<gene>
    <name evidence="2" type="ORF">I603_0088</name>
</gene>
<keyword evidence="3" id="KW-1185">Reference proteome</keyword>
<dbReference type="Pfam" id="PF09836">
    <property type="entry name" value="DUF2063"/>
    <property type="match status" value="1"/>
</dbReference>
<dbReference type="PATRIC" id="fig|1300349.4.peg.86"/>
<proteinExistence type="predicted"/>
<dbReference type="EMBL" id="LZYB01000001">
    <property type="protein sequence ID" value="OBV11957.1"/>
    <property type="molecule type" value="Genomic_DNA"/>
</dbReference>
<dbReference type="STRING" id="1300349.I603_0088"/>